<dbReference type="Proteomes" id="UP000094769">
    <property type="component" value="Unassembled WGS sequence"/>
</dbReference>
<keyword evidence="2" id="KW-1185">Reference proteome</keyword>
<sequence>MANIRFQPSALDKGVPKHIVDKVNASKKKQLIGPQYPYEKKWVVKSMKRKKQSFKWNC</sequence>
<gene>
    <name evidence="1" type="ORF">CODIS_34340</name>
</gene>
<dbReference type="AlphaFoldDB" id="A0A7Z0VJN3"/>
<evidence type="ECO:0000313" key="1">
    <source>
        <dbReference type="EMBL" id="ODJ86374.1"/>
    </source>
</evidence>
<dbReference type="EMBL" id="MARB01000023">
    <property type="protein sequence ID" value="ODJ86374.1"/>
    <property type="molecule type" value="Genomic_DNA"/>
</dbReference>
<proteinExistence type="predicted"/>
<protein>
    <submittedName>
        <fullName evidence="1">Uncharacterized protein</fullName>
    </submittedName>
</protein>
<organism evidence="1 2">
    <name type="scientific">Candidatus Thiodiazotropha endolucinida</name>
    <dbReference type="NCBI Taxonomy" id="1655433"/>
    <lineage>
        <taxon>Bacteria</taxon>
        <taxon>Pseudomonadati</taxon>
        <taxon>Pseudomonadota</taxon>
        <taxon>Gammaproteobacteria</taxon>
        <taxon>Chromatiales</taxon>
        <taxon>Sedimenticolaceae</taxon>
        <taxon>Candidatus Thiodiazotropha</taxon>
    </lineage>
</organism>
<accession>A0A7Z0VJN3</accession>
<name>A0A7Z0VJN3_9GAMM</name>
<evidence type="ECO:0000313" key="2">
    <source>
        <dbReference type="Proteomes" id="UP000094769"/>
    </source>
</evidence>
<reference evidence="1 2" key="1">
    <citation type="submission" date="2016-06" db="EMBL/GenBank/DDBJ databases">
        <title>Genome sequence of endosymbiont of Candidatus Endolucinida thiodiazotropha.</title>
        <authorList>
            <person name="Poehlein A."/>
            <person name="Koenig S."/>
            <person name="Heiden S.E."/>
            <person name="Thuermer A."/>
            <person name="Voget S."/>
            <person name="Daniel R."/>
            <person name="Markert S."/>
            <person name="Gros O."/>
            <person name="Schweder T."/>
        </authorList>
    </citation>
    <scope>NUCLEOTIDE SEQUENCE [LARGE SCALE GENOMIC DNA]</scope>
    <source>
        <strain evidence="1 2">COS</strain>
    </source>
</reference>
<comment type="caution">
    <text evidence="1">The sequence shown here is derived from an EMBL/GenBank/DDBJ whole genome shotgun (WGS) entry which is preliminary data.</text>
</comment>